<sequence length="93" mass="10296">MTLGFRVEFLLNLLKDLARAVFGERATRSMESFSGSKDIRAAAEALNLKQRELEDQRRELRALLLAQGVSPDGACCVVEAVTRSSHKTSTIPF</sequence>
<dbReference type="AlphaFoldDB" id="A0A314U9N6"/>
<dbReference type="EMBL" id="PJQY01003905">
    <property type="protein sequence ID" value="PQM33572.1"/>
    <property type="molecule type" value="Genomic_DNA"/>
</dbReference>
<comment type="caution">
    <text evidence="2">The sequence shown here is derived from an EMBL/GenBank/DDBJ whole genome shotgun (WGS) entry which is preliminary data.</text>
</comment>
<feature type="coiled-coil region" evidence="1">
    <location>
        <begin position="36"/>
        <end position="66"/>
    </location>
</feature>
<proteinExistence type="predicted"/>
<gene>
    <name evidence="2" type="ORF">Pyn_21501</name>
</gene>
<reference evidence="2 3" key="1">
    <citation type="submission" date="2018-02" db="EMBL/GenBank/DDBJ databases">
        <title>Draft genome of wild Prunus yedoensis var. nudiflora.</title>
        <authorList>
            <person name="Baek S."/>
            <person name="Kim J.-H."/>
            <person name="Choi K."/>
            <person name="Kim G.-B."/>
            <person name="Cho A."/>
            <person name="Jang H."/>
            <person name="Shin C.-H."/>
            <person name="Yu H.-J."/>
            <person name="Mun J.-H."/>
        </authorList>
    </citation>
    <scope>NUCLEOTIDE SEQUENCE [LARGE SCALE GENOMIC DNA]</scope>
    <source>
        <strain evidence="3">cv. Jeju island</strain>
        <tissue evidence="2">Leaf</tissue>
    </source>
</reference>
<keyword evidence="1" id="KW-0175">Coiled coil</keyword>
<evidence type="ECO:0000313" key="3">
    <source>
        <dbReference type="Proteomes" id="UP000250321"/>
    </source>
</evidence>
<name>A0A314U9N6_PRUYE</name>
<accession>A0A314U9N6</accession>
<keyword evidence="3" id="KW-1185">Reference proteome</keyword>
<evidence type="ECO:0000313" key="2">
    <source>
        <dbReference type="EMBL" id="PQM33572.1"/>
    </source>
</evidence>
<organism evidence="2 3">
    <name type="scientific">Prunus yedoensis var. nudiflora</name>
    <dbReference type="NCBI Taxonomy" id="2094558"/>
    <lineage>
        <taxon>Eukaryota</taxon>
        <taxon>Viridiplantae</taxon>
        <taxon>Streptophyta</taxon>
        <taxon>Embryophyta</taxon>
        <taxon>Tracheophyta</taxon>
        <taxon>Spermatophyta</taxon>
        <taxon>Magnoliopsida</taxon>
        <taxon>eudicotyledons</taxon>
        <taxon>Gunneridae</taxon>
        <taxon>Pentapetalae</taxon>
        <taxon>rosids</taxon>
        <taxon>fabids</taxon>
        <taxon>Rosales</taxon>
        <taxon>Rosaceae</taxon>
        <taxon>Amygdaloideae</taxon>
        <taxon>Amygdaleae</taxon>
        <taxon>Prunus</taxon>
    </lineage>
</organism>
<evidence type="ECO:0000256" key="1">
    <source>
        <dbReference type="SAM" id="Coils"/>
    </source>
</evidence>
<dbReference type="Proteomes" id="UP000250321">
    <property type="component" value="Unassembled WGS sequence"/>
</dbReference>
<protein>
    <submittedName>
        <fullName evidence="2">Uncharacterized protein</fullName>
    </submittedName>
</protein>